<dbReference type="EMBL" id="BGZK01006500">
    <property type="protein sequence ID" value="GBO99113.1"/>
    <property type="molecule type" value="Genomic_DNA"/>
</dbReference>
<keyword evidence="2" id="KW-0732">Signal</keyword>
<gene>
    <name evidence="4" type="ORF">EVAR_102367_1</name>
</gene>
<evidence type="ECO:0000256" key="3">
    <source>
        <dbReference type="PROSITE-ProRule" id="PRU00497"/>
    </source>
</evidence>
<sequence>MESRCVKVPFGRISCAFPERQQSKQRPGLDNEEPRHRLYFSLLHNIRTAGTNFMPPLPHSLQTRDLNSGTRNDIFIRNKAALKECHFFESIVVAQRPPERMISKFLIVAVLSSILEAGVGSPAYSSSVKVQRTNIPSYVEYGAPVLAAAPAASPVLAQLAAAPVPSSYGKVTSCVSPCVIEPVGEYLPYGAPAPVAPAARIITAYQAPVQNIPVVYPKSDGSSYEYSYVVIDDTTGDQKSQYELSDGGVVRGQYSFVQPDGYVREVQYTADDVSGLLIQISIPVVYNKYRL</sequence>
<dbReference type="Proteomes" id="UP000299102">
    <property type="component" value="Unassembled WGS sequence"/>
</dbReference>
<reference evidence="4 5" key="1">
    <citation type="journal article" date="2019" name="Commun. Biol.">
        <title>The bagworm genome reveals a unique fibroin gene that provides high tensile strength.</title>
        <authorList>
            <person name="Kono N."/>
            <person name="Nakamura H."/>
            <person name="Ohtoshi R."/>
            <person name="Tomita M."/>
            <person name="Numata K."/>
            <person name="Arakawa K."/>
        </authorList>
    </citation>
    <scope>NUCLEOTIDE SEQUENCE [LARGE SCALE GENOMIC DNA]</scope>
</reference>
<dbReference type="InterPro" id="IPR051217">
    <property type="entry name" value="Insect_Cuticle_Struc_Prot"/>
</dbReference>
<evidence type="ECO:0000313" key="4">
    <source>
        <dbReference type="EMBL" id="GBO99113.1"/>
    </source>
</evidence>
<proteinExistence type="predicted"/>
<dbReference type="GO" id="GO:0031012">
    <property type="term" value="C:extracellular matrix"/>
    <property type="evidence" value="ECO:0007669"/>
    <property type="project" value="TreeGrafter"/>
</dbReference>
<keyword evidence="5" id="KW-1185">Reference proteome</keyword>
<name>A0A4C1SAJ6_EUMVA</name>
<accession>A0A4C1SAJ6</accession>
<dbReference type="AlphaFoldDB" id="A0A4C1SAJ6"/>
<dbReference type="PROSITE" id="PS51155">
    <property type="entry name" value="CHIT_BIND_RR_2"/>
    <property type="match status" value="1"/>
</dbReference>
<evidence type="ECO:0000256" key="1">
    <source>
        <dbReference type="ARBA" id="ARBA00022460"/>
    </source>
</evidence>
<dbReference type="GO" id="GO:0042302">
    <property type="term" value="F:structural constituent of cuticle"/>
    <property type="evidence" value="ECO:0007669"/>
    <property type="project" value="UniProtKB-UniRule"/>
</dbReference>
<dbReference type="Pfam" id="PF00379">
    <property type="entry name" value="Chitin_bind_4"/>
    <property type="match status" value="1"/>
</dbReference>
<dbReference type="PANTHER" id="PTHR12236:SF95">
    <property type="entry name" value="CUTICULAR PROTEIN 76BD, ISOFORM C-RELATED"/>
    <property type="match status" value="1"/>
</dbReference>
<comment type="caution">
    <text evidence="4">The sequence shown here is derived from an EMBL/GenBank/DDBJ whole genome shotgun (WGS) entry which is preliminary data.</text>
</comment>
<dbReference type="PANTHER" id="PTHR12236">
    <property type="entry name" value="STRUCTURAL CONTITUENT OF CUTICLE"/>
    <property type="match status" value="1"/>
</dbReference>
<organism evidence="4 5">
    <name type="scientific">Eumeta variegata</name>
    <name type="common">Bagworm moth</name>
    <name type="synonym">Eumeta japonica</name>
    <dbReference type="NCBI Taxonomy" id="151549"/>
    <lineage>
        <taxon>Eukaryota</taxon>
        <taxon>Metazoa</taxon>
        <taxon>Ecdysozoa</taxon>
        <taxon>Arthropoda</taxon>
        <taxon>Hexapoda</taxon>
        <taxon>Insecta</taxon>
        <taxon>Pterygota</taxon>
        <taxon>Neoptera</taxon>
        <taxon>Endopterygota</taxon>
        <taxon>Lepidoptera</taxon>
        <taxon>Glossata</taxon>
        <taxon>Ditrysia</taxon>
        <taxon>Tineoidea</taxon>
        <taxon>Psychidae</taxon>
        <taxon>Oiketicinae</taxon>
        <taxon>Eumeta</taxon>
    </lineage>
</organism>
<dbReference type="STRING" id="151549.A0A4C1SAJ6"/>
<dbReference type="PRINTS" id="PR00947">
    <property type="entry name" value="CUTICLE"/>
</dbReference>
<keyword evidence="1 3" id="KW-0193">Cuticle</keyword>
<evidence type="ECO:0000313" key="5">
    <source>
        <dbReference type="Proteomes" id="UP000299102"/>
    </source>
</evidence>
<dbReference type="GO" id="GO:0005615">
    <property type="term" value="C:extracellular space"/>
    <property type="evidence" value="ECO:0007669"/>
    <property type="project" value="TreeGrafter"/>
</dbReference>
<dbReference type="OrthoDB" id="7488025at2759"/>
<evidence type="ECO:0000256" key="2">
    <source>
        <dbReference type="ARBA" id="ARBA00022729"/>
    </source>
</evidence>
<protein>
    <submittedName>
        <fullName evidence="4">Cuticle protein 8</fullName>
    </submittedName>
</protein>
<dbReference type="InterPro" id="IPR000618">
    <property type="entry name" value="Insect_cuticle"/>
</dbReference>